<evidence type="ECO:0000313" key="3">
    <source>
        <dbReference type="EMBL" id="GAQ67579.1"/>
    </source>
</evidence>
<sequence length="185" mass="19103">MSRTTHMPRRALTALALLSGAVLLTATACSSDGDTGSQRREPVRTAEVSPARTTPAADSGQGDEAAVSEVSVDAAPDLEMADRVVLRRDGTRGSASMEFGRAEKGDGKALSVGAQCEGDGEIEVSLRPLGASFTVTCRDGEVSGEYNQFAVSDADRAGTVSVTAPSTVRWSLSVGRGDPTEPEAD</sequence>
<dbReference type="EMBL" id="BCMM01000061">
    <property type="protein sequence ID" value="GAQ67579.1"/>
    <property type="molecule type" value="Genomic_DNA"/>
</dbReference>
<evidence type="ECO:0000256" key="2">
    <source>
        <dbReference type="SAM" id="SignalP"/>
    </source>
</evidence>
<evidence type="ECO:0000313" key="4">
    <source>
        <dbReference type="Proteomes" id="UP000067448"/>
    </source>
</evidence>
<feature type="signal peptide" evidence="2">
    <location>
        <begin position="1"/>
        <end position="30"/>
    </location>
</feature>
<reference evidence="3 4" key="2">
    <citation type="journal article" date="2016" name="Genome Announc.">
        <title>Draft Genome Sequences of Streptomyces scabiei S58, Streptomyces turgidiscabies T45, and Streptomyces acidiscabies a10, the Pathogens of Potato Common Scab, Isolated in Japan.</title>
        <authorList>
            <person name="Tomihama T."/>
            <person name="Nishi Y."/>
            <person name="Sakai M."/>
            <person name="Ikenaga M."/>
            <person name="Okubo T."/>
            <person name="Ikeda S."/>
        </authorList>
    </citation>
    <scope>NUCLEOTIDE SEQUENCE [LARGE SCALE GENOMIC DNA]</scope>
    <source>
        <strain evidence="3 4">S58</strain>
    </source>
</reference>
<feature type="chain" id="PRO_5038588711" description="Lipoprotein" evidence="2">
    <location>
        <begin position="31"/>
        <end position="185"/>
    </location>
</feature>
<evidence type="ECO:0008006" key="5">
    <source>
        <dbReference type="Google" id="ProtNLM"/>
    </source>
</evidence>
<gene>
    <name evidence="3" type="ORF">SsS58_08035</name>
</gene>
<evidence type="ECO:0000256" key="1">
    <source>
        <dbReference type="SAM" id="MobiDB-lite"/>
    </source>
</evidence>
<name>A0A100JXM5_STRSC</name>
<comment type="caution">
    <text evidence="3">The sequence shown here is derived from an EMBL/GenBank/DDBJ whole genome shotgun (WGS) entry which is preliminary data.</text>
</comment>
<organism evidence="3 4">
    <name type="scientific">Streptomyces scabiei</name>
    <dbReference type="NCBI Taxonomy" id="1930"/>
    <lineage>
        <taxon>Bacteria</taxon>
        <taxon>Bacillati</taxon>
        <taxon>Actinomycetota</taxon>
        <taxon>Actinomycetes</taxon>
        <taxon>Kitasatosporales</taxon>
        <taxon>Streptomycetaceae</taxon>
        <taxon>Streptomyces</taxon>
    </lineage>
</organism>
<accession>A0A100JXM5</accession>
<protein>
    <recommendedName>
        <fullName evidence="5">Lipoprotein</fullName>
    </recommendedName>
</protein>
<reference evidence="4" key="1">
    <citation type="submission" date="2015-11" db="EMBL/GenBank/DDBJ databases">
        <authorList>
            <consortium name="Cross-ministerial Strategic Innovation Promotion Program (SIP) consortium"/>
            <person name="Tomihama T."/>
            <person name="Ikenaga M."/>
            <person name="Sakai M."/>
            <person name="Okubo T."/>
            <person name="Ikeda S."/>
        </authorList>
    </citation>
    <scope>NUCLEOTIDE SEQUENCE [LARGE SCALE GENOMIC DNA]</scope>
    <source>
        <strain evidence="4">S58</strain>
    </source>
</reference>
<dbReference type="PROSITE" id="PS51257">
    <property type="entry name" value="PROKAR_LIPOPROTEIN"/>
    <property type="match status" value="1"/>
</dbReference>
<keyword evidence="2" id="KW-0732">Signal</keyword>
<reference evidence="4" key="3">
    <citation type="submission" date="2016-02" db="EMBL/GenBank/DDBJ databases">
        <title>Draft genome of pathogenic Streptomyces sp. in Japan.</title>
        <authorList>
            <person name="Tomihama T."/>
            <person name="Ikenaga M."/>
            <person name="Sakai M."/>
            <person name="Okubo T."/>
            <person name="Ikeda S."/>
        </authorList>
    </citation>
    <scope>NUCLEOTIDE SEQUENCE [LARGE SCALE GENOMIC DNA]</scope>
    <source>
        <strain evidence="4">S58</strain>
    </source>
</reference>
<feature type="compositionally biased region" description="Low complexity" evidence="1">
    <location>
        <begin position="63"/>
        <end position="74"/>
    </location>
</feature>
<feature type="region of interest" description="Disordered" evidence="1">
    <location>
        <begin position="28"/>
        <end position="74"/>
    </location>
</feature>
<dbReference type="Proteomes" id="UP000067448">
    <property type="component" value="Unassembled WGS sequence"/>
</dbReference>
<proteinExistence type="predicted"/>
<dbReference type="AlphaFoldDB" id="A0A100JXM5"/>